<feature type="domain" description="Tyr recombinase" evidence="2">
    <location>
        <begin position="18"/>
        <end position="215"/>
    </location>
</feature>
<accession>A0ABP6TC41</accession>
<gene>
    <name evidence="3" type="ORF">GCM10020369_83580</name>
</gene>
<organism evidence="3 4">
    <name type="scientific">Cryptosporangium minutisporangium</name>
    <dbReference type="NCBI Taxonomy" id="113569"/>
    <lineage>
        <taxon>Bacteria</taxon>
        <taxon>Bacillati</taxon>
        <taxon>Actinomycetota</taxon>
        <taxon>Actinomycetes</taxon>
        <taxon>Cryptosporangiales</taxon>
        <taxon>Cryptosporangiaceae</taxon>
        <taxon>Cryptosporangium</taxon>
    </lineage>
</organism>
<dbReference type="InterPro" id="IPR011010">
    <property type="entry name" value="DNA_brk_join_enz"/>
</dbReference>
<evidence type="ECO:0000256" key="1">
    <source>
        <dbReference type="ARBA" id="ARBA00023172"/>
    </source>
</evidence>
<reference evidence="4" key="1">
    <citation type="journal article" date="2019" name="Int. J. Syst. Evol. Microbiol.">
        <title>The Global Catalogue of Microorganisms (GCM) 10K type strain sequencing project: providing services to taxonomists for standard genome sequencing and annotation.</title>
        <authorList>
            <consortium name="The Broad Institute Genomics Platform"/>
            <consortium name="The Broad Institute Genome Sequencing Center for Infectious Disease"/>
            <person name="Wu L."/>
            <person name="Ma J."/>
        </authorList>
    </citation>
    <scope>NUCLEOTIDE SEQUENCE [LARGE SCALE GENOMIC DNA]</scope>
    <source>
        <strain evidence="4">JCM 9458</strain>
    </source>
</reference>
<sequence length="220" mass="24180">MVWTEPRVQTWRRTGEREPVTVWTAEQFATFLQGTNTDRLHALWHPIALRGLRRGEAAGLRWCDLDLGARQLMIAQQRVEVTGAILVGAPKSAASRRTVALDPHTVAIPRAHAQQQRFERRAAGEAWTDTSYVFTKTDGPPLRPSYITNRFRLLRKNLGLPPGRLHDLRHGAASPAHCAGADLKLIQDQLGHASIVLTADTYTSVLPPALHNAAAATAAA</sequence>
<dbReference type="CDD" id="cd01189">
    <property type="entry name" value="INT_ICEBs1_C_like"/>
    <property type="match status" value="1"/>
</dbReference>
<proteinExistence type="predicted"/>
<dbReference type="Gene3D" id="1.10.443.10">
    <property type="entry name" value="Intergrase catalytic core"/>
    <property type="match status" value="1"/>
</dbReference>
<evidence type="ECO:0000313" key="3">
    <source>
        <dbReference type="EMBL" id="GAA3398921.1"/>
    </source>
</evidence>
<dbReference type="InterPro" id="IPR013762">
    <property type="entry name" value="Integrase-like_cat_sf"/>
</dbReference>
<dbReference type="InterPro" id="IPR002104">
    <property type="entry name" value="Integrase_catalytic"/>
</dbReference>
<comment type="caution">
    <text evidence="3">The sequence shown here is derived from an EMBL/GenBank/DDBJ whole genome shotgun (WGS) entry which is preliminary data.</text>
</comment>
<keyword evidence="4" id="KW-1185">Reference proteome</keyword>
<keyword evidence="1" id="KW-0233">DNA recombination</keyword>
<dbReference type="SUPFAM" id="SSF56349">
    <property type="entry name" value="DNA breaking-rejoining enzymes"/>
    <property type="match status" value="1"/>
</dbReference>
<dbReference type="Pfam" id="PF00589">
    <property type="entry name" value="Phage_integrase"/>
    <property type="match status" value="1"/>
</dbReference>
<dbReference type="PANTHER" id="PTHR30349:SF91">
    <property type="entry name" value="INTA PROTEIN"/>
    <property type="match status" value="1"/>
</dbReference>
<protein>
    <recommendedName>
        <fullName evidence="2">Tyr recombinase domain-containing protein</fullName>
    </recommendedName>
</protein>
<dbReference type="PANTHER" id="PTHR30349">
    <property type="entry name" value="PHAGE INTEGRASE-RELATED"/>
    <property type="match status" value="1"/>
</dbReference>
<dbReference type="Proteomes" id="UP001501676">
    <property type="component" value="Unassembled WGS sequence"/>
</dbReference>
<dbReference type="EMBL" id="BAAAYN010000104">
    <property type="protein sequence ID" value="GAA3398921.1"/>
    <property type="molecule type" value="Genomic_DNA"/>
</dbReference>
<evidence type="ECO:0000259" key="2">
    <source>
        <dbReference type="PROSITE" id="PS51898"/>
    </source>
</evidence>
<evidence type="ECO:0000313" key="4">
    <source>
        <dbReference type="Proteomes" id="UP001501676"/>
    </source>
</evidence>
<dbReference type="PROSITE" id="PS51898">
    <property type="entry name" value="TYR_RECOMBINASE"/>
    <property type="match status" value="1"/>
</dbReference>
<dbReference type="InterPro" id="IPR050090">
    <property type="entry name" value="Tyrosine_recombinase_XerCD"/>
</dbReference>
<name>A0ABP6TC41_9ACTN</name>
<dbReference type="RefSeq" id="WP_345733913.1">
    <property type="nucleotide sequence ID" value="NZ_BAAAYN010000104.1"/>
</dbReference>